<sequence>MNRLQEVANALTQLIPSIVCLIEAVSRRGRLPVHAWVLMISVWLHLPFSFFYHVRCALRYDDCQFDAVRCWSRRLDNTFIHISATCIAYGTSHGSLPYVGLCAMFNLAAAATHWRKEIHMVRNQRFTLVAIILYIAPIAWRRDLRNLLGALAGLFPAGFIFRTYIFGGYSHAIFHLFVSCLAYYVMRAALTPTLDVHSPFVDFH</sequence>
<keyword evidence="1" id="KW-1133">Transmembrane helix</keyword>
<evidence type="ECO:0000256" key="1">
    <source>
        <dbReference type="SAM" id="Phobius"/>
    </source>
</evidence>
<feature type="transmembrane region" description="Helical" evidence="1">
    <location>
        <begin position="126"/>
        <end position="141"/>
    </location>
</feature>
<name>A0AAD7XQC0_9STRA</name>
<keyword evidence="3" id="KW-1185">Reference proteome</keyword>
<proteinExistence type="predicted"/>
<keyword evidence="1" id="KW-0472">Membrane</keyword>
<dbReference type="Proteomes" id="UP001230188">
    <property type="component" value="Unassembled WGS sequence"/>
</dbReference>
<protein>
    <submittedName>
        <fullName evidence="2">Uncharacterized protein</fullName>
    </submittedName>
</protein>
<feature type="transmembrane region" description="Helical" evidence="1">
    <location>
        <begin position="33"/>
        <end position="54"/>
    </location>
</feature>
<evidence type="ECO:0000313" key="2">
    <source>
        <dbReference type="EMBL" id="KAJ8610538.1"/>
    </source>
</evidence>
<feature type="transmembrane region" description="Helical" evidence="1">
    <location>
        <begin position="75"/>
        <end position="92"/>
    </location>
</feature>
<gene>
    <name evidence="2" type="ORF">CTAYLR_009747</name>
</gene>
<accession>A0AAD7XQC0</accession>
<reference evidence="2" key="1">
    <citation type="submission" date="2023-01" db="EMBL/GenBank/DDBJ databases">
        <title>Metagenome sequencing of chrysophaentin producing Chrysophaeum taylorii.</title>
        <authorList>
            <person name="Davison J."/>
            <person name="Bewley C."/>
        </authorList>
    </citation>
    <scope>NUCLEOTIDE SEQUENCE</scope>
    <source>
        <strain evidence="2">NIES-1699</strain>
    </source>
</reference>
<evidence type="ECO:0000313" key="3">
    <source>
        <dbReference type="Proteomes" id="UP001230188"/>
    </source>
</evidence>
<comment type="caution">
    <text evidence="2">The sequence shown here is derived from an EMBL/GenBank/DDBJ whole genome shotgun (WGS) entry which is preliminary data.</text>
</comment>
<organism evidence="2 3">
    <name type="scientific">Chrysophaeum taylorii</name>
    <dbReference type="NCBI Taxonomy" id="2483200"/>
    <lineage>
        <taxon>Eukaryota</taxon>
        <taxon>Sar</taxon>
        <taxon>Stramenopiles</taxon>
        <taxon>Ochrophyta</taxon>
        <taxon>Pelagophyceae</taxon>
        <taxon>Pelagomonadales</taxon>
        <taxon>Pelagomonadaceae</taxon>
        <taxon>Chrysophaeum</taxon>
    </lineage>
</organism>
<dbReference type="EMBL" id="JAQMWT010000101">
    <property type="protein sequence ID" value="KAJ8610538.1"/>
    <property type="molecule type" value="Genomic_DNA"/>
</dbReference>
<dbReference type="AlphaFoldDB" id="A0AAD7XQC0"/>
<feature type="transmembrane region" description="Helical" evidence="1">
    <location>
        <begin position="147"/>
        <end position="165"/>
    </location>
</feature>
<keyword evidence="1" id="KW-0812">Transmembrane</keyword>